<dbReference type="Pfam" id="PF10732">
    <property type="entry name" value="DUF2524"/>
    <property type="match status" value="1"/>
</dbReference>
<evidence type="ECO:0000313" key="3">
    <source>
        <dbReference type="Proteomes" id="UP000036045"/>
    </source>
</evidence>
<reference evidence="1 3" key="1">
    <citation type="submission" date="2015-05" db="EMBL/GenBank/DDBJ databases">
        <title>Whole genome sequence and identification of bacterial endophytes from Costus igneus.</title>
        <authorList>
            <person name="Lee Y.P."/>
            <person name="Gan H.M."/>
            <person name="Eng W."/>
            <person name="Wheatley M.S."/>
            <person name="Caraballo A."/>
            <person name="Polter S."/>
            <person name="Savka M.A."/>
            <person name="Hudson A.O."/>
        </authorList>
    </citation>
    <scope>NUCLEOTIDE SEQUENCE [LARGE SCALE GENOMIC DNA]</scope>
    <source>
        <strain evidence="1 3">RIT379</strain>
    </source>
</reference>
<reference evidence="2 4" key="2">
    <citation type="submission" date="2017-07" db="EMBL/GenBank/DDBJ databases">
        <title>Isolation and whole genome analysis of endospore-forming bacteria from heroin.</title>
        <authorList>
            <person name="Kalinowski J."/>
            <person name="Ahrens B."/>
            <person name="Al-Dilaimi A."/>
            <person name="Winkler A."/>
            <person name="Wibberg D."/>
            <person name="Schleenbecker U."/>
            <person name="Ruckert C."/>
            <person name="Wolfel R."/>
            <person name="Grass G."/>
        </authorList>
    </citation>
    <scope>NUCLEOTIDE SEQUENCE [LARGE SCALE GENOMIC DNA]</scope>
    <source>
        <strain evidence="2 4">7521-2</strain>
    </source>
</reference>
<evidence type="ECO:0000313" key="2">
    <source>
        <dbReference type="EMBL" id="PAD81780.1"/>
    </source>
</evidence>
<dbReference type="OrthoDB" id="2970872at2"/>
<comment type="caution">
    <text evidence="1">The sequence shown here is derived from an EMBL/GenBank/DDBJ whole genome shotgun (WGS) entry which is preliminary data.</text>
</comment>
<gene>
    <name evidence="1" type="ORF">ABW02_22500</name>
    <name evidence="2" type="ORF">CHH57_18255</name>
</gene>
<dbReference type="InterPro" id="IPR019668">
    <property type="entry name" value="Uncharacterised_YtzC"/>
</dbReference>
<keyword evidence="3" id="KW-1185">Reference proteome</keyword>
<dbReference type="AlphaFoldDB" id="A0A0J1KYV7"/>
<dbReference type="GeneID" id="56350874"/>
<dbReference type="EMBL" id="NPBQ01000109">
    <property type="protein sequence ID" value="PAD81780.1"/>
    <property type="molecule type" value="Genomic_DNA"/>
</dbReference>
<dbReference type="Proteomes" id="UP000216961">
    <property type="component" value="Unassembled WGS sequence"/>
</dbReference>
<protein>
    <submittedName>
        <fullName evidence="2">DUF2524 domain-containing protein</fullName>
    </submittedName>
</protein>
<evidence type="ECO:0000313" key="1">
    <source>
        <dbReference type="EMBL" id="KLV21925.1"/>
    </source>
</evidence>
<dbReference type="Proteomes" id="UP000036045">
    <property type="component" value="Unassembled WGS sequence"/>
</dbReference>
<organism evidence="1 3">
    <name type="scientific">Niallia circulans</name>
    <name type="common">Bacillus circulans</name>
    <dbReference type="NCBI Taxonomy" id="1397"/>
    <lineage>
        <taxon>Bacteria</taxon>
        <taxon>Bacillati</taxon>
        <taxon>Bacillota</taxon>
        <taxon>Bacilli</taxon>
        <taxon>Bacillales</taxon>
        <taxon>Bacillaceae</taxon>
        <taxon>Niallia</taxon>
    </lineage>
</organism>
<evidence type="ECO:0000313" key="4">
    <source>
        <dbReference type="Proteomes" id="UP000216961"/>
    </source>
</evidence>
<proteinExistence type="predicted"/>
<dbReference type="RefSeq" id="WP_047944522.1">
    <property type="nucleotide sequence ID" value="NZ_CP026033.1"/>
</dbReference>
<accession>A0A0J1KYV7</accession>
<dbReference type="EMBL" id="LDPH01000034">
    <property type="protein sequence ID" value="KLV21925.1"/>
    <property type="molecule type" value="Genomic_DNA"/>
</dbReference>
<dbReference type="PATRIC" id="fig|1397.4.peg.3629"/>
<name>A0A0J1KYV7_NIACI</name>
<sequence>MATRDSMSDLLQRCNDVINFAEQQYEAARRQEHFNDTEYTDAQMQLENIYNDLHTMDRSANQQQREELHRMRLLIEQMQNQMTLRLH</sequence>